<dbReference type="EMBL" id="VWAW01000027">
    <property type="protein sequence ID" value="KAA5168073.1"/>
    <property type="molecule type" value="Genomic_DNA"/>
</dbReference>
<organism evidence="2 5">
    <name type="scientific">Bacteroides fragilis</name>
    <dbReference type="NCBI Taxonomy" id="817"/>
    <lineage>
        <taxon>Bacteria</taxon>
        <taxon>Pseudomonadati</taxon>
        <taxon>Bacteroidota</taxon>
        <taxon>Bacteroidia</taxon>
        <taxon>Bacteroidales</taxon>
        <taxon>Bacteroidaceae</taxon>
        <taxon>Bacteroides</taxon>
    </lineage>
</organism>
<evidence type="ECO:0000313" key="5">
    <source>
        <dbReference type="Proteomes" id="UP000460666"/>
    </source>
</evidence>
<evidence type="ECO:0000313" key="1">
    <source>
        <dbReference type="EMBL" id="KAA4748691.1"/>
    </source>
</evidence>
<evidence type="ECO:0000313" key="4">
    <source>
        <dbReference type="Proteomes" id="UP000436803"/>
    </source>
</evidence>
<dbReference type="Proteomes" id="UP000479773">
    <property type="component" value="Unassembled WGS sequence"/>
</dbReference>
<evidence type="ECO:0000313" key="6">
    <source>
        <dbReference type="Proteomes" id="UP000479773"/>
    </source>
</evidence>
<dbReference type="PROSITE" id="PS51257">
    <property type="entry name" value="PROKAR_LIPOPROTEIN"/>
    <property type="match status" value="1"/>
</dbReference>
<comment type="caution">
    <text evidence="2">The sequence shown here is derived from an EMBL/GenBank/DDBJ whole genome shotgun (WGS) entry which is preliminary data.</text>
</comment>
<dbReference type="AlphaFoldDB" id="A0A4V6RQJ4"/>
<name>A0A4V6RQJ4_BACFG</name>
<proteinExistence type="predicted"/>
<reference evidence="4 5" key="1">
    <citation type="journal article" date="2019" name="Nat. Med.">
        <title>A library of human gut bacterial isolates paired with longitudinal multiomics data enables mechanistic microbiome research.</title>
        <authorList>
            <person name="Poyet M."/>
            <person name="Groussin M."/>
            <person name="Gibbons S.M."/>
            <person name="Avila-Pacheco J."/>
            <person name="Jiang X."/>
            <person name="Kearney S.M."/>
            <person name="Perrotta A.R."/>
            <person name="Berdy B."/>
            <person name="Zhao S."/>
            <person name="Lieberman T.D."/>
            <person name="Swanson P.K."/>
            <person name="Smith M."/>
            <person name="Roesemann S."/>
            <person name="Alexander J.E."/>
            <person name="Rich S.A."/>
            <person name="Livny J."/>
            <person name="Vlamakis H."/>
            <person name="Clish C."/>
            <person name="Bullock K."/>
            <person name="Deik A."/>
            <person name="Scott J."/>
            <person name="Pierce K.A."/>
            <person name="Xavier R.J."/>
            <person name="Alm E.J."/>
        </authorList>
    </citation>
    <scope>NUCLEOTIDE SEQUENCE [LARGE SCALE GENOMIC DNA]</scope>
    <source>
        <strain evidence="1 6">BIOML-A106</strain>
        <strain evidence="2 5">BIOML-A46</strain>
        <strain evidence="3 4">BIOML-A7</strain>
    </source>
</reference>
<dbReference type="EMBL" id="VWCJ01000001">
    <property type="protein sequence ID" value="KAA5001929.1"/>
    <property type="molecule type" value="Genomic_DNA"/>
</dbReference>
<protein>
    <recommendedName>
        <fullName evidence="7">Lipoprotein</fullName>
    </recommendedName>
</protein>
<evidence type="ECO:0000313" key="2">
    <source>
        <dbReference type="EMBL" id="KAA5001929.1"/>
    </source>
</evidence>
<dbReference type="Proteomes" id="UP000460666">
    <property type="component" value="Unassembled WGS sequence"/>
</dbReference>
<evidence type="ECO:0008006" key="7">
    <source>
        <dbReference type="Google" id="ProtNLM"/>
    </source>
</evidence>
<sequence>MKFKLENNRINMKHVWIISCLLFVCSCNTVREDFVVNEDYEKLFPSKEIEKPENKRGELLVQLCDPDQALENYKYPGTETPNGADQYKITLMCSFQEKRWDGNLTKDVSAQYKVKYINEKKELVTISCGKRNIGNAGEDADGLRPNVMFNGEKLEISFNVHSGFPLYLSVSGEGPRSSNIRASITAVSTDGLIEIPSLQTEQYQNEEGINPLRYPYCEYLILP</sequence>
<dbReference type="Proteomes" id="UP000436803">
    <property type="component" value="Unassembled WGS sequence"/>
</dbReference>
<gene>
    <name evidence="3" type="ORF">F2Z29_21925</name>
    <name evidence="2" type="ORF">F2Z89_01075</name>
    <name evidence="1" type="ORF">F3B44_19925</name>
</gene>
<dbReference type="EMBL" id="VWEQ01000023">
    <property type="protein sequence ID" value="KAA4748691.1"/>
    <property type="molecule type" value="Genomic_DNA"/>
</dbReference>
<accession>A0A4V6RQJ4</accession>
<evidence type="ECO:0000313" key="3">
    <source>
        <dbReference type="EMBL" id="KAA5168073.1"/>
    </source>
</evidence>